<reference evidence="1 2" key="1">
    <citation type="journal article" date="2022" name="Plant J.">
        <title>Chromosome-level genome of Camellia lanceoleosa provides a valuable resource for understanding genome evolution and self-incompatibility.</title>
        <authorList>
            <person name="Gong W."/>
            <person name="Xiao S."/>
            <person name="Wang L."/>
            <person name="Liao Z."/>
            <person name="Chang Y."/>
            <person name="Mo W."/>
            <person name="Hu G."/>
            <person name="Li W."/>
            <person name="Zhao G."/>
            <person name="Zhu H."/>
            <person name="Hu X."/>
            <person name="Ji K."/>
            <person name="Xiang X."/>
            <person name="Song Q."/>
            <person name="Yuan D."/>
            <person name="Jin S."/>
            <person name="Zhang L."/>
        </authorList>
    </citation>
    <scope>NUCLEOTIDE SEQUENCE [LARGE SCALE GENOMIC DNA]</scope>
    <source>
        <strain evidence="1">SQ_2022a</strain>
    </source>
</reference>
<comment type="caution">
    <text evidence="1">The sequence shown here is derived from an EMBL/GenBank/DDBJ whole genome shotgun (WGS) entry which is preliminary data.</text>
</comment>
<gene>
    <name evidence="1" type="ORF">LOK49_LG05G03596</name>
</gene>
<evidence type="ECO:0000313" key="2">
    <source>
        <dbReference type="Proteomes" id="UP001060215"/>
    </source>
</evidence>
<proteinExistence type="predicted"/>
<evidence type="ECO:0000313" key="1">
    <source>
        <dbReference type="EMBL" id="KAI8013664.1"/>
    </source>
</evidence>
<protein>
    <submittedName>
        <fullName evidence="1">Uncharacterized protein</fullName>
    </submittedName>
</protein>
<dbReference type="Proteomes" id="UP001060215">
    <property type="component" value="Chromosome 4"/>
</dbReference>
<dbReference type="EMBL" id="CM045761">
    <property type="protein sequence ID" value="KAI8013664.1"/>
    <property type="molecule type" value="Genomic_DNA"/>
</dbReference>
<name>A0ACC0HJS2_9ERIC</name>
<accession>A0ACC0HJS2</accession>
<sequence length="99" mass="11009">MDSSSGSFVELKSLGDNALLVGDGDSIFVEEASKFPRLKLNYIYYTGDYWEGYLTIAFERGKGEKDMGIYSLEDGAITPCYEGESFSRICPPIWVTPSL</sequence>
<keyword evidence="2" id="KW-1185">Reference proteome</keyword>
<organism evidence="1 2">
    <name type="scientific">Camellia lanceoleosa</name>
    <dbReference type="NCBI Taxonomy" id="1840588"/>
    <lineage>
        <taxon>Eukaryota</taxon>
        <taxon>Viridiplantae</taxon>
        <taxon>Streptophyta</taxon>
        <taxon>Embryophyta</taxon>
        <taxon>Tracheophyta</taxon>
        <taxon>Spermatophyta</taxon>
        <taxon>Magnoliopsida</taxon>
        <taxon>eudicotyledons</taxon>
        <taxon>Gunneridae</taxon>
        <taxon>Pentapetalae</taxon>
        <taxon>asterids</taxon>
        <taxon>Ericales</taxon>
        <taxon>Theaceae</taxon>
        <taxon>Camellia</taxon>
    </lineage>
</organism>